<accession>A0A367GM74</accession>
<dbReference type="EMBL" id="QGDC01000006">
    <property type="protein sequence ID" value="RCH54572.1"/>
    <property type="molecule type" value="Genomic_DNA"/>
</dbReference>
<evidence type="ECO:0000313" key="3">
    <source>
        <dbReference type="Proteomes" id="UP000253209"/>
    </source>
</evidence>
<dbReference type="InterPro" id="IPR008894">
    <property type="entry name" value="QdtA_cupin_dom"/>
</dbReference>
<reference evidence="2 3" key="1">
    <citation type="submission" date="2018-05" db="EMBL/GenBank/DDBJ databases">
        <title>Mucilaginibacter hurinus sp. nov., isolated from briquette warehouse soil.</title>
        <authorList>
            <person name="Choi L."/>
        </authorList>
    </citation>
    <scope>NUCLEOTIDE SEQUENCE [LARGE SCALE GENOMIC DNA]</scope>
    <source>
        <strain evidence="2 3">ZR32</strain>
    </source>
</reference>
<dbReference type="SUPFAM" id="SSF51182">
    <property type="entry name" value="RmlC-like cupins"/>
    <property type="match status" value="1"/>
</dbReference>
<dbReference type="OrthoDB" id="9795513at2"/>
<organism evidence="2 3">
    <name type="scientific">Mucilaginibacter hurinus</name>
    <dbReference type="NCBI Taxonomy" id="2201324"/>
    <lineage>
        <taxon>Bacteria</taxon>
        <taxon>Pseudomonadati</taxon>
        <taxon>Bacteroidota</taxon>
        <taxon>Sphingobacteriia</taxon>
        <taxon>Sphingobacteriales</taxon>
        <taxon>Sphingobacteriaceae</taxon>
        <taxon>Mucilaginibacter</taxon>
    </lineage>
</organism>
<dbReference type="AlphaFoldDB" id="A0A367GM74"/>
<dbReference type="InterPro" id="IPR011051">
    <property type="entry name" value="RmlC_Cupin_sf"/>
</dbReference>
<sequence>MAYIINAQTFTDARGSLNSIDKLLPFDIKRVYYIYGINPALDRGGHRHMETVEGLFCLNGSCTVHIDNGTTTQDIVLNNPSVCLVVEPGDWHVMDNFGKDTVLLGIASTHHDKADYIYEPYR</sequence>
<dbReference type="Pfam" id="PF05523">
    <property type="entry name" value="FdtA"/>
    <property type="match status" value="1"/>
</dbReference>
<dbReference type="RefSeq" id="WP_114005555.1">
    <property type="nucleotide sequence ID" value="NZ_QGDC01000006.1"/>
</dbReference>
<keyword evidence="3" id="KW-1185">Reference proteome</keyword>
<feature type="domain" description="Sugar 3,4-ketoisomerase QdtA cupin" evidence="1">
    <location>
        <begin position="4"/>
        <end position="119"/>
    </location>
</feature>
<comment type="caution">
    <text evidence="2">The sequence shown here is derived from an EMBL/GenBank/DDBJ whole genome shotgun (WGS) entry which is preliminary data.</text>
</comment>
<protein>
    <submittedName>
        <fullName evidence="2">WxcM-like domain-containing protein</fullName>
    </submittedName>
</protein>
<proteinExistence type="predicted"/>
<name>A0A367GM74_9SPHI</name>
<gene>
    <name evidence="2" type="ORF">DJ568_12180</name>
</gene>
<dbReference type="InterPro" id="IPR014710">
    <property type="entry name" value="RmlC-like_jellyroll"/>
</dbReference>
<dbReference type="Proteomes" id="UP000253209">
    <property type="component" value="Unassembled WGS sequence"/>
</dbReference>
<dbReference type="CDD" id="cd20292">
    <property type="entry name" value="cupin_QdtA-like"/>
    <property type="match status" value="1"/>
</dbReference>
<evidence type="ECO:0000313" key="2">
    <source>
        <dbReference type="EMBL" id="RCH54572.1"/>
    </source>
</evidence>
<dbReference type="Gene3D" id="2.60.120.10">
    <property type="entry name" value="Jelly Rolls"/>
    <property type="match status" value="1"/>
</dbReference>
<evidence type="ECO:0000259" key="1">
    <source>
        <dbReference type="Pfam" id="PF05523"/>
    </source>
</evidence>